<dbReference type="GO" id="GO:0005615">
    <property type="term" value="C:extracellular space"/>
    <property type="evidence" value="ECO:0007669"/>
    <property type="project" value="TreeGrafter"/>
</dbReference>
<feature type="domain" description="LRRCT" evidence="7">
    <location>
        <begin position="400"/>
        <end position="452"/>
    </location>
</feature>
<dbReference type="PRINTS" id="PR00019">
    <property type="entry name" value="LEURICHRPT"/>
</dbReference>
<evidence type="ECO:0000256" key="3">
    <source>
        <dbReference type="ARBA" id="ARBA00022737"/>
    </source>
</evidence>
<dbReference type="Proteomes" id="UP000265140">
    <property type="component" value="Chromosome 3"/>
</dbReference>
<evidence type="ECO:0000259" key="7">
    <source>
        <dbReference type="SMART" id="SM00082"/>
    </source>
</evidence>
<feature type="compositionally biased region" description="Polar residues" evidence="5">
    <location>
        <begin position="522"/>
        <end position="537"/>
    </location>
</feature>
<evidence type="ECO:0000313" key="8">
    <source>
        <dbReference type="Ensembl" id="ENSELUP00000091086.1"/>
    </source>
</evidence>
<feature type="signal peptide" evidence="6">
    <location>
        <begin position="1"/>
        <end position="22"/>
    </location>
</feature>
<dbReference type="SMART" id="SM00365">
    <property type="entry name" value="LRR_SD22"/>
    <property type="match status" value="5"/>
</dbReference>
<dbReference type="RefSeq" id="XP_010902499.2">
    <property type="nucleotide sequence ID" value="XM_010904197.4"/>
</dbReference>
<dbReference type="GeneTree" id="ENSGT00940000166731"/>
<dbReference type="PROSITE" id="PS51450">
    <property type="entry name" value="LRR"/>
    <property type="match status" value="2"/>
</dbReference>
<name>A0AAY5KQW2_ESOLU</name>
<evidence type="ECO:0000256" key="2">
    <source>
        <dbReference type="ARBA" id="ARBA00022729"/>
    </source>
</evidence>
<keyword evidence="2 6" id="KW-0732">Signal</keyword>
<keyword evidence="4" id="KW-0325">Glycoprotein</keyword>
<dbReference type="FunFam" id="3.80.10.10:FF:000770">
    <property type="entry name" value="Uncharacterized protein"/>
    <property type="match status" value="1"/>
</dbReference>
<feature type="region of interest" description="Disordered" evidence="5">
    <location>
        <begin position="518"/>
        <end position="537"/>
    </location>
</feature>
<reference evidence="8" key="2">
    <citation type="submission" date="2025-08" db="UniProtKB">
        <authorList>
            <consortium name="Ensembl"/>
        </authorList>
    </citation>
    <scope>IDENTIFICATION</scope>
</reference>
<dbReference type="Ensembl" id="ENSELUT00000089444.1">
    <property type="protein sequence ID" value="ENSELUP00000091086.1"/>
    <property type="gene ID" value="ENSELUG00000041518.1"/>
</dbReference>
<evidence type="ECO:0000256" key="1">
    <source>
        <dbReference type="ARBA" id="ARBA00022614"/>
    </source>
</evidence>
<dbReference type="InterPro" id="IPR032675">
    <property type="entry name" value="LRR_dom_sf"/>
</dbReference>
<sequence length="537" mass="60775">MLKYFGSTLWLFFHLFQHGATSAPNTNCPPKCQCFSSTKVMCSQESLRSMPTNTSTQVKELIVMTTGLMHLSSTMHYGPHLTKLVFVNNLLSHVSTTAFDHLTGLEELEISGNHWLEHLNPGTFGNQRNLTRLMLNFNKFKSLSNGLFSSLQKLMTLQLKGNLISHLPGQIFQNLQSLRVLDLSLNRLSKVEGELLSGLSQLESLRLGYNRIDVLLPDTFHNISKVKNLYLQGNRISHLPRGVFSHLEELEELNLRGNLIANVSSGTFPSSLQQLDLKDNRMAWISSDLFCGLTSLSHLFLSKNQLTDLPEAVFRNLTALQHLDLSKNQLILLPGTIFQGLRELEFVHLQNNNLSSLEAMLFEDQVFLEQLYLSDNSLQMLPPGFFDTSAHENVMRLRRNPWHCDCHMIYLYDYMVEHSHLVEDLSNVYCKGPISLRGQSLVSIERDQLVCPSNISSRASAVPFNCSVEERPHPGKCTVQVIDDNMTIKCKVTKGRPLSLKVQFQEGDSNPSEYILKKDSPQSESSQCHTWTINPTV</sequence>
<dbReference type="FunFam" id="3.80.10.10:FF:001164">
    <property type="entry name" value="GH01279p"/>
    <property type="match status" value="1"/>
</dbReference>
<keyword evidence="1" id="KW-0433">Leucine-rich repeat</keyword>
<organism evidence="8 9">
    <name type="scientific">Esox lucius</name>
    <name type="common">Northern pike</name>
    <dbReference type="NCBI Taxonomy" id="8010"/>
    <lineage>
        <taxon>Eukaryota</taxon>
        <taxon>Metazoa</taxon>
        <taxon>Chordata</taxon>
        <taxon>Craniata</taxon>
        <taxon>Vertebrata</taxon>
        <taxon>Euteleostomi</taxon>
        <taxon>Actinopterygii</taxon>
        <taxon>Neopterygii</taxon>
        <taxon>Teleostei</taxon>
        <taxon>Protacanthopterygii</taxon>
        <taxon>Esociformes</taxon>
        <taxon>Esocidae</taxon>
        <taxon>Esox</taxon>
    </lineage>
</organism>
<dbReference type="Pfam" id="PF00560">
    <property type="entry name" value="LRR_1"/>
    <property type="match status" value="1"/>
</dbReference>
<dbReference type="SMART" id="SM00082">
    <property type="entry name" value="LRRCT"/>
    <property type="match status" value="1"/>
</dbReference>
<proteinExistence type="predicted"/>
<protein>
    <recommendedName>
        <fullName evidence="7">LRRCT domain-containing protein</fullName>
    </recommendedName>
</protein>
<dbReference type="Pfam" id="PF13855">
    <property type="entry name" value="LRR_8"/>
    <property type="match status" value="3"/>
</dbReference>
<dbReference type="InterPro" id="IPR003591">
    <property type="entry name" value="Leu-rich_rpt_typical-subtyp"/>
</dbReference>
<evidence type="ECO:0000256" key="4">
    <source>
        <dbReference type="ARBA" id="ARBA00023180"/>
    </source>
</evidence>
<dbReference type="SUPFAM" id="SSF52058">
    <property type="entry name" value="L domain-like"/>
    <property type="match status" value="1"/>
</dbReference>
<evidence type="ECO:0000313" key="9">
    <source>
        <dbReference type="Proteomes" id="UP000265140"/>
    </source>
</evidence>
<evidence type="ECO:0000256" key="5">
    <source>
        <dbReference type="SAM" id="MobiDB-lite"/>
    </source>
</evidence>
<reference evidence="8" key="3">
    <citation type="submission" date="2025-09" db="UniProtKB">
        <authorList>
            <consortium name="Ensembl"/>
        </authorList>
    </citation>
    <scope>IDENTIFICATION</scope>
</reference>
<evidence type="ECO:0000256" key="6">
    <source>
        <dbReference type="SAM" id="SignalP"/>
    </source>
</evidence>
<keyword evidence="3" id="KW-0677">Repeat</keyword>
<dbReference type="Gene3D" id="3.80.10.10">
    <property type="entry name" value="Ribonuclease Inhibitor"/>
    <property type="match status" value="3"/>
</dbReference>
<feature type="chain" id="PRO_5044326183" description="LRRCT domain-containing protein" evidence="6">
    <location>
        <begin position="23"/>
        <end position="537"/>
    </location>
</feature>
<dbReference type="KEGG" id="els:105030366"/>
<keyword evidence="9" id="KW-1185">Reference proteome</keyword>
<dbReference type="PANTHER" id="PTHR45712:SF1">
    <property type="entry name" value="NEPHROCAN"/>
    <property type="match status" value="1"/>
</dbReference>
<dbReference type="PANTHER" id="PTHR45712">
    <property type="entry name" value="AGAP008170-PA"/>
    <property type="match status" value="1"/>
</dbReference>
<accession>A0AAY5KQW2</accession>
<dbReference type="GeneID" id="105030366"/>
<reference evidence="8 9" key="1">
    <citation type="submission" date="2020-02" db="EMBL/GenBank/DDBJ databases">
        <title>Esox lucius (northern pike) genome, fEsoLuc1, primary haplotype.</title>
        <authorList>
            <person name="Myers G."/>
            <person name="Karagic N."/>
            <person name="Meyer A."/>
            <person name="Pippel M."/>
            <person name="Reichard M."/>
            <person name="Winkler S."/>
            <person name="Tracey A."/>
            <person name="Sims Y."/>
            <person name="Howe K."/>
            <person name="Rhie A."/>
            <person name="Formenti G."/>
            <person name="Durbin R."/>
            <person name="Fedrigo O."/>
            <person name="Jarvis E.D."/>
        </authorList>
    </citation>
    <scope>NUCLEOTIDE SEQUENCE [LARGE SCALE GENOMIC DNA]</scope>
</reference>
<dbReference type="AlphaFoldDB" id="A0AAY5KQW2"/>
<dbReference type="InterPro" id="IPR001611">
    <property type="entry name" value="Leu-rich_rpt"/>
</dbReference>
<dbReference type="SMART" id="SM00369">
    <property type="entry name" value="LRR_TYP"/>
    <property type="match status" value="13"/>
</dbReference>
<dbReference type="InterPro" id="IPR050333">
    <property type="entry name" value="SLRP"/>
</dbReference>
<dbReference type="InterPro" id="IPR000483">
    <property type="entry name" value="Cys-rich_flank_reg_C"/>
</dbReference>